<dbReference type="Proteomes" id="UP001209540">
    <property type="component" value="Unassembled WGS sequence"/>
</dbReference>
<feature type="region of interest" description="Disordered" evidence="1">
    <location>
        <begin position="21"/>
        <end position="52"/>
    </location>
</feature>
<sequence length="86" mass="8956">MRYFIFVTLLVIAYLTQLSVASPAPGIGGSTGRGSSRPRGGGGGGDISAGMSTYSAPNTQGYLNLQNVLMTAGVLVLAQDRFARRF</sequence>
<name>A0AAD5PGB1_9FUNG</name>
<protein>
    <submittedName>
        <fullName evidence="3">Uncharacterized protein</fullName>
    </submittedName>
</protein>
<dbReference type="AlphaFoldDB" id="A0AAD5PGB1"/>
<keyword evidence="2" id="KW-0732">Signal</keyword>
<reference evidence="3" key="1">
    <citation type="journal article" date="2022" name="IScience">
        <title>Evolution of zygomycete secretomes and the origins of terrestrial fungal ecologies.</title>
        <authorList>
            <person name="Chang Y."/>
            <person name="Wang Y."/>
            <person name="Mondo S."/>
            <person name="Ahrendt S."/>
            <person name="Andreopoulos W."/>
            <person name="Barry K."/>
            <person name="Beard J."/>
            <person name="Benny G.L."/>
            <person name="Blankenship S."/>
            <person name="Bonito G."/>
            <person name="Cuomo C."/>
            <person name="Desiro A."/>
            <person name="Gervers K.A."/>
            <person name="Hundley H."/>
            <person name="Kuo A."/>
            <person name="LaButti K."/>
            <person name="Lang B.F."/>
            <person name="Lipzen A."/>
            <person name="O'Donnell K."/>
            <person name="Pangilinan J."/>
            <person name="Reynolds N."/>
            <person name="Sandor L."/>
            <person name="Smith M.E."/>
            <person name="Tsang A."/>
            <person name="Grigoriev I.V."/>
            <person name="Stajich J.E."/>
            <person name="Spatafora J.W."/>
        </authorList>
    </citation>
    <scope>NUCLEOTIDE SEQUENCE</scope>
    <source>
        <strain evidence="3">RSA 2281</strain>
    </source>
</reference>
<evidence type="ECO:0000256" key="1">
    <source>
        <dbReference type="SAM" id="MobiDB-lite"/>
    </source>
</evidence>
<evidence type="ECO:0000256" key="2">
    <source>
        <dbReference type="SAM" id="SignalP"/>
    </source>
</evidence>
<comment type="caution">
    <text evidence="3">The sequence shown here is derived from an EMBL/GenBank/DDBJ whole genome shotgun (WGS) entry which is preliminary data.</text>
</comment>
<feature type="signal peptide" evidence="2">
    <location>
        <begin position="1"/>
        <end position="21"/>
    </location>
</feature>
<dbReference type="EMBL" id="JAIXMP010000008">
    <property type="protein sequence ID" value="KAI9269241.1"/>
    <property type="molecule type" value="Genomic_DNA"/>
</dbReference>
<feature type="chain" id="PRO_5042262722" evidence="2">
    <location>
        <begin position="22"/>
        <end position="86"/>
    </location>
</feature>
<proteinExistence type="predicted"/>
<evidence type="ECO:0000313" key="4">
    <source>
        <dbReference type="Proteomes" id="UP001209540"/>
    </source>
</evidence>
<gene>
    <name evidence="3" type="ORF">BDA99DRAFT_557993</name>
</gene>
<evidence type="ECO:0000313" key="3">
    <source>
        <dbReference type="EMBL" id="KAI9269241.1"/>
    </source>
</evidence>
<keyword evidence="4" id="KW-1185">Reference proteome</keyword>
<accession>A0AAD5PGB1</accession>
<reference evidence="3" key="2">
    <citation type="submission" date="2023-02" db="EMBL/GenBank/DDBJ databases">
        <authorList>
            <consortium name="DOE Joint Genome Institute"/>
            <person name="Mondo S.J."/>
            <person name="Chang Y."/>
            <person name="Wang Y."/>
            <person name="Ahrendt S."/>
            <person name="Andreopoulos W."/>
            <person name="Barry K."/>
            <person name="Beard J."/>
            <person name="Benny G.L."/>
            <person name="Blankenship S."/>
            <person name="Bonito G."/>
            <person name="Cuomo C."/>
            <person name="Desiro A."/>
            <person name="Gervers K.A."/>
            <person name="Hundley H."/>
            <person name="Kuo A."/>
            <person name="LaButti K."/>
            <person name="Lang B.F."/>
            <person name="Lipzen A."/>
            <person name="O'Donnell K."/>
            <person name="Pangilinan J."/>
            <person name="Reynolds N."/>
            <person name="Sandor L."/>
            <person name="Smith M.W."/>
            <person name="Tsang A."/>
            <person name="Grigoriev I.V."/>
            <person name="Stajich J.E."/>
            <person name="Spatafora J.W."/>
        </authorList>
    </citation>
    <scope>NUCLEOTIDE SEQUENCE</scope>
    <source>
        <strain evidence="3">RSA 2281</strain>
    </source>
</reference>
<organism evidence="3 4">
    <name type="scientific">Phascolomyces articulosus</name>
    <dbReference type="NCBI Taxonomy" id="60185"/>
    <lineage>
        <taxon>Eukaryota</taxon>
        <taxon>Fungi</taxon>
        <taxon>Fungi incertae sedis</taxon>
        <taxon>Mucoromycota</taxon>
        <taxon>Mucoromycotina</taxon>
        <taxon>Mucoromycetes</taxon>
        <taxon>Mucorales</taxon>
        <taxon>Lichtheimiaceae</taxon>
        <taxon>Phascolomyces</taxon>
    </lineage>
</organism>